<dbReference type="eggNOG" id="COG3318">
    <property type="taxonomic scope" value="Bacteria"/>
</dbReference>
<keyword evidence="2" id="KW-1185">Reference proteome</keyword>
<protein>
    <submittedName>
        <fullName evidence="1">YecA family protein</fullName>
    </submittedName>
</protein>
<dbReference type="Pfam" id="PF03695">
    <property type="entry name" value="UPF0149"/>
    <property type="match status" value="1"/>
</dbReference>
<gene>
    <name evidence="1" type="ordered locus">Tmz1t_0305</name>
</gene>
<dbReference type="STRING" id="85643.Tmz1t_0305"/>
<dbReference type="KEGG" id="tmz:Tmz1t_0305"/>
<dbReference type="NCBIfam" id="TIGR02292">
    <property type="entry name" value="ygfB_yecA"/>
    <property type="match status" value="1"/>
</dbReference>
<dbReference type="Gene3D" id="1.20.120.740">
    <property type="entry name" value="YgfB uncharacterised protein family UPF0149, PF03695"/>
    <property type="match status" value="1"/>
</dbReference>
<dbReference type="HOGENOM" id="CLU_078487_1_1_4"/>
<evidence type="ECO:0000313" key="1">
    <source>
        <dbReference type="EMBL" id="ACK53096.1"/>
    </source>
</evidence>
<organism evidence="1 2">
    <name type="scientific">Thauera aminoaromatica</name>
    <dbReference type="NCBI Taxonomy" id="164330"/>
    <lineage>
        <taxon>Bacteria</taxon>
        <taxon>Pseudomonadati</taxon>
        <taxon>Pseudomonadota</taxon>
        <taxon>Betaproteobacteria</taxon>
        <taxon>Rhodocyclales</taxon>
        <taxon>Zoogloeaceae</taxon>
        <taxon>Thauera</taxon>
    </lineage>
</organism>
<dbReference type="EMBL" id="CP001281">
    <property type="protein sequence ID" value="ACK53096.1"/>
    <property type="molecule type" value="Genomic_DNA"/>
</dbReference>
<dbReference type="InterPro" id="IPR036255">
    <property type="entry name" value="YgfB-like_sf"/>
</dbReference>
<dbReference type="Proteomes" id="UP000002186">
    <property type="component" value="Chromosome"/>
</dbReference>
<proteinExistence type="predicted"/>
<dbReference type="SUPFAM" id="SSF101327">
    <property type="entry name" value="YgfB-like"/>
    <property type="match status" value="1"/>
</dbReference>
<sequence>MTETELEELEALLSSVEGGSASLPVDGLHGFLSALVMSGGDTRAEPLLPWILSPMPGSPLDLDHVPQARRVGELVSKMLTSIDIELDDPDYLFSPMVRVYPHRGEERADGCVWCAGFLRGMAHAWDRWSSLCDLQDMASLLWPIHQLAALAQEPALEVDRTFCRTVPDRPLSPAQCEALTEALTRTLEEIAERITEHEVRHAMGAIARGEEASAWREDGPCPCGSGRGFSVCCGGQRVLH</sequence>
<dbReference type="RefSeq" id="WP_012584360.1">
    <property type="nucleotide sequence ID" value="NC_011662.2"/>
</dbReference>
<dbReference type="AlphaFoldDB" id="C4ZMQ2"/>
<name>C4ZMQ2_THASP</name>
<evidence type="ECO:0000313" key="2">
    <source>
        <dbReference type="Proteomes" id="UP000002186"/>
    </source>
</evidence>
<reference evidence="1 2" key="2">
    <citation type="journal article" date="2012" name="Stand. Genomic Sci.">
        <title>Complete genome sequence of Thauera aminoaromatica strain MZ1T.</title>
        <authorList>
            <person name="Jiang K."/>
            <person name="Sanseverino J."/>
            <person name="Chauhan A."/>
            <person name="Lucas S."/>
            <person name="Copeland A."/>
            <person name="Lapidus A."/>
            <person name="Del Rio T.G."/>
            <person name="Dalin E."/>
            <person name="Tice H."/>
            <person name="Bruce D."/>
            <person name="Goodwin L."/>
            <person name="Pitluck S."/>
            <person name="Sims D."/>
            <person name="Brettin T."/>
            <person name="Detter J.C."/>
            <person name="Han C."/>
            <person name="Chang Y.J."/>
            <person name="Larimer F."/>
            <person name="Land M."/>
            <person name="Hauser L."/>
            <person name="Kyrpides N.C."/>
            <person name="Mikhailova N."/>
            <person name="Moser S."/>
            <person name="Jegier P."/>
            <person name="Close D."/>
            <person name="Debruyn J.M."/>
            <person name="Wang Y."/>
            <person name="Layton A.C."/>
            <person name="Allen M.S."/>
            <person name="Sayler G.S."/>
        </authorList>
    </citation>
    <scope>NUCLEOTIDE SEQUENCE [LARGE SCALE GENOMIC DNA]</scope>
    <source>
        <strain evidence="1 2">MZ1T</strain>
    </source>
</reference>
<accession>C4ZMQ2</accession>
<reference evidence="2" key="1">
    <citation type="submission" date="2009-05" db="EMBL/GenBank/DDBJ databases">
        <title>Complete sequence of chromosome of Thauera sp. MZ1T.</title>
        <authorList>
            <consortium name="US DOE Joint Genome Institute"/>
            <person name="Lucas S."/>
            <person name="Copeland A."/>
            <person name="Lapidus A."/>
            <person name="Glavina del Rio T."/>
            <person name="Dalin E."/>
            <person name="Tice H."/>
            <person name="Bruce D."/>
            <person name="Goodwin L."/>
            <person name="Pitluck S."/>
            <person name="Sims D."/>
            <person name="Brettin T."/>
            <person name="Detter J.C."/>
            <person name="Han C."/>
            <person name="Larimer F."/>
            <person name="Land M."/>
            <person name="Hauser L."/>
            <person name="Kyrpides N."/>
            <person name="Mikhailova N."/>
            <person name="Sayler G.S."/>
        </authorList>
    </citation>
    <scope>NUCLEOTIDE SEQUENCE [LARGE SCALE GENOMIC DNA]</scope>
    <source>
        <strain evidence="2">MZ1T</strain>
    </source>
</reference>
<dbReference type="InterPro" id="IPR011978">
    <property type="entry name" value="YgfB-like"/>
</dbReference>
<dbReference type="OrthoDB" id="570299at2"/>